<protein>
    <submittedName>
        <fullName evidence="5">Transcriptional regulator</fullName>
    </submittedName>
</protein>
<dbReference type="NCBIfam" id="NF033788">
    <property type="entry name" value="HTH_metalloreg"/>
    <property type="match status" value="1"/>
</dbReference>
<dbReference type="GO" id="GO:0003700">
    <property type="term" value="F:DNA-binding transcription factor activity"/>
    <property type="evidence" value="ECO:0007669"/>
    <property type="project" value="InterPro"/>
</dbReference>
<organism evidence="5 6">
    <name type="scientific">Longibacter salinarum</name>
    <dbReference type="NCBI Taxonomy" id="1850348"/>
    <lineage>
        <taxon>Bacteria</taxon>
        <taxon>Pseudomonadati</taxon>
        <taxon>Rhodothermota</taxon>
        <taxon>Rhodothermia</taxon>
        <taxon>Rhodothermales</taxon>
        <taxon>Salisaetaceae</taxon>
        <taxon>Longibacter</taxon>
    </lineage>
</organism>
<evidence type="ECO:0000313" key="6">
    <source>
        <dbReference type="Proteomes" id="UP000220102"/>
    </source>
</evidence>
<evidence type="ECO:0000313" key="5">
    <source>
        <dbReference type="EMBL" id="PEN12867.1"/>
    </source>
</evidence>
<dbReference type="PANTHER" id="PTHR43132">
    <property type="entry name" value="ARSENICAL RESISTANCE OPERON REPRESSOR ARSR-RELATED"/>
    <property type="match status" value="1"/>
</dbReference>
<dbReference type="CDD" id="cd00090">
    <property type="entry name" value="HTH_ARSR"/>
    <property type="match status" value="1"/>
</dbReference>
<dbReference type="GO" id="GO:0003677">
    <property type="term" value="F:DNA binding"/>
    <property type="evidence" value="ECO:0007669"/>
    <property type="project" value="UniProtKB-KW"/>
</dbReference>
<dbReference type="Proteomes" id="UP000220102">
    <property type="component" value="Unassembled WGS sequence"/>
</dbReference>
<proteinExistence type="predicted"/>
<feature type="domain" description="HTH arsR-type" evidence="4">
    <location>
        <begin position="10"/>
        <end position="105"/>
    </location>
</feature>
<accession>A0A2A8CW94</accession>
<dbReference type="PANTHER" id="PTHR43132:SF9">
    <property type="entry name" value="ARSR FAMILY TRANSCRIPTIONAL REGULATORY PROTEIN"/>
    <property type="match status" value="1"/>
</dbReference>
<dbReference type="Gene3D" id="1.10.10.10">
    <property type="entry name" value="Winged helix-like DNA-binding domain superfamily/Winged helix DNA-binding domain"/>
    <property type="match status" value="1"/>
</dbReference>
<evidence type="ECO:0000256" key="1">
    <source>
        <dbReference type="ARBA" id="ARBA00023015"/>
    </source>
</evidence>
<dbReference type="SMART" id="SM00418">
    <property type="entry name" value="HTH_ARSR"/>
    <property type="match status" value="1"/>
</dbReference>
<dbReference type="SUPFAM" id="SSF46785">
    <property type="entry name" value="Winged helix' DNA-binding domain"/>
    <property type="match status" value="1"/>
</dbReference>
<sequence length="109" mass="12079">MSETTNPPLLPDALIERAARRLKVMGDPVRLKLLNLLRVHEELSVQALVDASGQRQANVSKHLGIMMREGLVKRRKEGVNAYYSLDDPSLPGICLLISNTIEDTETASE</sequence>
<evidence type="ECO:0000256" key="3">
    <source>
        <dbReference type="ARBA" id="ARBA00023163"/>
    </source>
</evidence>
<dbReference type="InterPro" id="IPR036390">
    <property type="entry name" value="WH_DNA-bd_sf"/>
</dbReference>
<dbReference type="PRINTS" id="PR00778">
    <property type="entry name" value="HTHARSR"/>
</dbReference>
<name>A0A2A8CW94_9BACT</name>
<dbReference type="InterPro" id="IPR001845">
    <property type="entry name" value="HTH_ArsR_DNA-bd_dom"/>
</dbReference>
<dbReference type="AlphaFoldDB" id="A0A2A8CW94"/>
<gene>
    <name evidence="5" type="ORF">CRI94_12750</name>
</gene>
<evidence type="ECO:0000256" key="2">
    <source>
        <dbReference type="ARBA" id="ARBA00023125"/>
    </source>
</evidence>
<dbReference type="EMBL" id="PDEQ01000006">
    <property type="protein sequence ID" value="PEN12867.1"/>
    <property type="molecule type" value="Genomic_DNA"/>
</dbReference>
<comment type="caution">
    <text evidence="5">The sequence shown here is derived from an EMBL/GenBank/DDBJ whole genome shotgun (WGS) entry which is preliminary data.</text>
</comment>
<keyword evidence="1" id="KW-0805">Transcription regulation</keyword>
<keyword evidence="6" id="KW-1185">Reference proteome</keyword>
<reference evidence="5 6" key="1">
    <citation type="submission" date="2017-10" db="EMBL/GenBank/DDBJ databases">
        <title>Draft genome of Longibacter Salinarum.</title>
        <authorList>
            <person name="Goh K.M."/>
            <person name="Shamsir M.S."/>
            <person name="Lim S.W."/>
        </authorList>
    </citation>
    <scope>NUCLEOTIDE SEQUENCE [LARGE SCALE GENOMIC DNA]</scope>
    <source>
        <strain evidence="5 6">KCTC 52045</strain>
    </source>
</reference>
<dbReference type="InterPro" id="IPR011991">
    <property type="entry name" value="ArsR-like_HTH"/>
</dbReference>
<dbReference type="PROSITE" id="PS50987">
    <property type="entry name" value="HTH_ARSR_2"/>
    <property type="match status" value="1"/>
</dbReference>
<dbReference type="InterPro" id="IPR051011">
    <property type="entry name" value="Metal_resp_trans_reg"/>
</dbReference>
<dbReference type="Pfam" id="PF01022">
    <property type="entry name" value="HTH_5"/>
    <property type="match status" value="1"/>
</dbReference>
<dbReference type="InterPro" id="IPR036388">
    <property type="entry name" value="WH-like_DNA-bd_sf"/>
</dbReference>
<keyword evidence="2" id="KW-0238">DNA-binding</keyword>
<dbReference type="RefSeq" id="WP_098076319.1">
    <property type="nucleotide sequence ID" value="NZ_PDEQ01000006.1"/>
</dbReference>
<keyword evidence="3" id="KW-0804">Transcription</keyword>
<dbReference type="OrthoDB" id="9799175at2"/>
<evidence type="ECO:0000259" key="4">
    <source>
        <dbReference type="PROSITE" id="PS50987"/>
    </source>
</evidence>